<feature type="compositionally biased region" description="Low complexity" evidence="2">
    <location>
        <begin position="519"/>
        <end position="529"/>
    </location>
</feature>
<feature type="compositionally biased region" description="Low complexity" evidence="2">
    <location>
        <begin position="158"/>
        <end position="169"/>
    </location>
</feature>
<evidence type="ECO:0000256" key="1">
    <source>
        <dbReference type="ARBA" id="ARBA00006832"/>
    </source>
</evidence>
<feature type="region of interest" description="Disordered" evidence="2">
    <location>
        <begin position="1"/>
        <end position="235"/>
    </location>
</feature>
<dbReference type="EMBL" id="LCTV02000012">
    <property type="protein sequence ID" value="PRQ71256.1"/>
    <property type="molecule type" value="Genomic_DNA"/>
</dbReference>
<feature type="compositionally biased region" description="Polar residues" evidence="2">
    <location>
        <begin position="620"/>
        <end position="631"/>
    </location>
</feature>
<reference evidence="5 7" key="2">
    <citation type="journal article" date="2018" name="Elife">
        <title>Functional genomics of lipid metabolism in the oleaginous yeast Rhodosporidium toruloides.</title>
        <authorList>
            <person name="Coradetti S.T."/>
            <person name="Pinel D."/>
            <person name="Geiselman G."/>
            <person name="Ito M."/>
            <person name="Mondo S."/>
            <person name="Reilly M.C."/>
            <person name="Cheng Y.F."/>
            <person name="Bauer S."/>
            <person name="Grigoriev I."/>
            <person name="Gladden J.M."/>
            <person name="Simmons B.A."/>
            <person name="Brem R."/>
            <person name="Arkin A.P."/>
            <person name="Skerker J.M."/>
        </authorList>
    </citation>
    <scope>NUCLEOTIDE SEQUENCE [LARGE SCALE GENOMIC DNA]</scope>
    <source>
        <strain evidence="5 7">NBRC 0880</strain>
    </source>
</reference>
<feature type="compositionally biased region" description="Basic and acidic residues" evidence="2">
    <location>
        <begin position="67"/>
        <end position="76"/>
    </location>
</feature>
<feature type="compositionally biased region" description="Basic and acidic residues" evidence="2">
    <location>
        <begin position="200"/>
        <end position="224"/>
    </location>
</feature>
<organism evidence="4 6">
    <name type="scientific">Rhodotorula toruloides</name>
    <name type="common">Yeast</name>
    <name type="synonym">Rhodosporidium toruloides</name>
    <dbReference type="NCBI Taxonomy" id="5286"/>
    <lineage>
        <taxon>Eukaryota</taxon>
        <taxon>Fungi</taxon>
        <taxon>Dikarya</taxon>
        <taxon>Basidiomycota</taxon>
        <taxon>Pucciniomycotina</taxon>
        <taxon>Microbotryomycetes</taxon>
        <taxon>Sporidiobolales</taxon>
        <taxon>Sporidiobolaceae</taxon>
        <taxon>Rhodotorula</taxon>
    </lineage>
</organism>
<dbReference type="AlphaFoldDB" id="A0A0K3CK03"/>
<dbReference type="PANTHER" id="PTHR13275:SF4">
    <property type="entry name" value="VACUOLAR PROTEIN SORTING-ASSOCIATED PROTEIN 72 HOMOLOG"/>
    <property type="match status" value="1"/>
</dbReference>
<dbReference type="GO" id="GO:0005634">
    <property type="term" value="C:nucleus"/>
    <property type="evidence" value="ECO:0007669"/>
    <property type="project" value="TreeGrafter"/>
</dbReference>
<evidence type="ECO:0000313" key="5">
    <source>
        <dbReference type="EMBL" id="PRQ71256.1"/>
    </source>
</evidence>
<evidence type="ECO:0000259" key="3">
    <source>
        <dbReference type="SMART" id="SM00993"/>
    </source>
</evidence>
<feature type="compositionally biased region" description="Pro residues" evidence="2">
    <location>
        <begin position="593"/>
        <end position="603"/>
    </location>
</feature>
<dbReference type="OMA" id="GNIKEHR"/>
<dbReference type="STRING" id="5286.A0A0K3CK03"/>
<feature type="domain" description="Vps72/YL1 C-terminal" evidence="3">
    <location>
        <begin position="421"/>
        <end position="450"/>
    </location>
</feature>
<dbReference type="Pfam" id="PF08265">
    <property type="entry name" value="YL1_C"/>
    <property type="match status" value="1"/>
</dbReference>
<sequence length="642" mass="69491">MARRARARSSPEPSEEPEAASSAADASSADEGSSSDSEQIEVEPNLATRSRRSNAGARMQALIEDEASAKVETEEMFREEENDEEFEQKEEKDEFDSDFGSTDEDAGDDEDDEEAGEKRLQREAKEAKKAERTKKKKGFQAPVHPFARQTKAARKKAAAAAVASTSATTLDGEGEEAGEEPPKKKKKVAIDPALYAPQRESTRRTAVESRRQVQERLKETEQRKAVAPKQTKKATRTLTQADLIAEALETEEKNRAALLAFYAAEEDRREQERIAGMRYEIIGPKLTFLSRVQGRVDKGKGKEEKMEKGRKRLIEVIGESGQKGWKAGGAETGGAVAGPSGSTRSNASAKPSTSASLNGILNPIDADSVTSQPPESQEYCRNWLIFDQFEGSRGEELEALFGDHVDWTKPPPMPKNGTKHTLCPITGLVARYRDPRTLTPYGTLSAFRTLNAIVDHQAFIWSDSLSAYTGTTGFGLMRDVEKSWSKRPLPPGSRLMYAVATPPPVNPAMVKGKARATGQGYPQQQQRAQVENPYKIEYAHAGGSGRGQRGRSSLPTDPAAQYPVPAQTSLPPPPAGAQLPPLPPAPVAAQTPPAFPAQPPFPSPDGQAQYAPHPMVGASQAPQARSIQLGSGKSAFGPPQGQ</sequence>
<feature type="compositionally biased region" description="Polar residues" evidence="2">
    <location>
        <begin position="340"/>
        <end position="358"/>
    </location>
</feature>
<dbReference type="Pfam" id="PF05764">
    <property type="entry name" value="YL1"/>
    <property type="match status" value="1"/>
</dbReference>
<dbReference type="InterPro" id="IPR013272">
    <property type="entry name" value="Vps72/YL1_C"/>
</dbReference>
<keyword evidence="6" id="KW-1185">Reference proteome</keyword>
<evidence type="ECO:0000313" key="7">
    <source>
        <dbReference type="Proteomes" id="UP000239560"/>
    </source>
</evidence>
<proteinExistence type="inferred from homology"/>
<feature type="compositionally biased region" description="Low complexity" evidence="2">
    <location>
        <begin position="19"/>
        <end position="37"/>
    </location>
</feature>
<protein>
    <submittedName>
        <fullName evidence="5">YL1 nuclear protein-domain containing protein</fullName>
    </submittedName>
</protein>
<accession>A0A0K3CK03</accession>
<feature type="compositionally biased region" description="Pro residues" evidence="2">
    <location>
        <begin position="570"/>
        <end position="586"/>
    </location>
</feature>
<dbReference type="Proteomes" id="UP000199069">
    <property type="component" value="Unassembled WGS sequence"/>
</dbReference>
<feature type="compositionally biased region" description="Gly residues" evidence="2">
    <location>
        <begin position="326"/>
        <end position="336"/>
    </location>
</feature>
<dbReference type="EMBL" id="CWKI01000012">
    <property type="protein sequence ID" value="CTR10019.1"/>
    <property type="molecule type" value="Genomic_DNA"/>
</dbReference>
<dbReference type="OrthoDB" id="78296at2759"/>
<reference evidence="4 6" key="1">
    <citation type="submission" date="2015-07" db="EMBL/GenBank/DDBJ databases">
        <authorList>
            <person name="Cajimat M.N.B."/>
            <person name="Milazzo M.L."/>
            <person name="Fulhorst C.F."/>
        </authorList>
    </citation>
    <scope>NUCLEOTIDE SEQUENCE [LARGE SCALE GENOMIC DNA]</scope>
    <source>
        <strain evidence="4">Single colony</strain>
    </source>
</reference>
<evidence type="ECO:0000313" key="4">
    <source>
        <dbReference type="EMBL" id="CTR10019.1"/>
    </source>
</evidence>
<name>A0A0K3CK03_RHOTO</name>
<feature type="region of interest" description="Disordered" evidence="2">
    <location>
        <begin position="508"/>
        <end position="642"/>
    </location>
</feature>
<dbReference type="Proteomes" id="UP000239560">
    <property type="component" value="Unassembled WGS sequence"/>
</dbReference>
<dbReference type="InterPro" id="IPR046757">
    <property type="entry name" value="YL1_N"/>
</dbReference>
<feature type="compositionally biased region" description="Basic and acidic residues" evidence="2">
    <location>
        <begin position="116"/>
        <end position="130"/>
    </location>
</feature>
<evidence type="ECO:0000313" key="6">
    <source>
        <dbReference type="Proteomes" id="UP000199069"/>
    </source>
</evidence>
<dbReference type="PANTHER" id="PTHR13275">
    <property type="entry name" value="YL-1 PROTEIN TRANSCRIPTION FACTOR-LIKE 1"/>
    <property type="match status" value="1"/>
</dbReference>
<gene>
    <name evidence="4" type="primary">FGENESH: predicted gene_12.40</name>
    <name evidence="5" type="ORF">AAT19DRAFT_10114</name>
    <name evidence="4" type="ORF">BN2166_0058800</name>
</gene>
<dbReference type="SMART" id="SM00993">
    <property type="entry name" value="YL1_C"/>
    <property type="match status" value="1"/>
</dbReference>
<evidence type="ECO:0000256" key="2">
    <source>
        <dbReference type="SAM" id="MobiDB-lite"/>
    </source>
</evidence>
<feature type="compositionally biased region" description="Acidic residues" evidence="2">
    <location>
        <begin position="77"/>
        <end position="115"/>
    </location>
</feature>
<feature type="region of interest" description="Disordered" evidence="2">
    <location>
        <begin position="323"/>
        <end position="358"/>
    </location>
</feature>
<comment type="similarity">
    <text evidence="1">Belongs to the VPS72/YL1 family.</text>
</comment>